<comment type="caution">
    <text evidence="1">The sequence shown here is derived from an EMBL/GenBank/DDBJ whole genome shotgun (WGS) entry which is preliminary data.</text>
</comment>
<dbReference type="RefSeq" id="WP_002569993.1">
    <property type="nucleotide sequence ID" value="NZ_CABKUK010000002.1"/>
</dbReference>
<protein>
    <recommendedName>
        <fullName evidence="3">ABC transporter permease</fullName>
    </recommendedName>
</protein>
<reference evidence="1 2" key="1">
    <citation type="submission" date="2018-08" db="EMBL/GenBank/DDBJ databases">
        <title>A genome reference for cultivated species of the human gut microbiota.</title>
        <authorList>
            <person name="Zou Y."/>
            <person name="Xue W."/>
            <person name="Luo G."/>
        </authorList>
    </citation>
    <scope>NUCLEOTIDE SEQUENCE [LARGE SCALE GENOMIC DNA]</scope>
    <source>
        <strain evidence="1 2">AF14-18</strain>
    </source>
</reference>
<evidence type="ECO:0000313" key="2">
    <source>
        <dbReference type="Proteomes" id="UP000284543"/>
    </source>
</evidence>
<sequence length="259" mass="29230">MLRLYCRYFSIQLKSALEYKVSFLLTALGQFFVSFAGFLSVFFMFQQFHTVDGFTYQQVLLCFSVVLSAFSIAELFAAGFKGFSHVVSNGEFDRIMLRPAGTLFQTFASKIEFSSVGRLLQAVVILAYAIWSSGIRWTIQGVLLLLFMILCGIFLFMGLYIIYATLCFFTIEGLEFMNIFTDGGREFGRYPAGIYGSSILKFLTFIVPLACFQYYPLLILLGKSSRKLYAAAPIVCLIFFALCCIFWRAGVSRYKSAGS</sequence>
<dbReference type="InterPro" id="IPR010390">
    <property type="entry name" value="ABC-2_transporter-like"/>
</dbReference>
<evidence type="ECO:0008006" key="3">
    <source>
        <dbReference type="Google" id="ProtNLM"/>
    </source>
</evidence>
<dbReference type="AlphaFoldDB" id="A0A412YZ14"/>
<proteinExistence type="predicted"/>
<accession>A0A412YZ14</accession>
<dbReference type="PANTHER" id="PTHR36833">
    <property type="entry name" value="SLR0610 PROTEIN-RELATED"/>
    <property type="match status" value="1"/>
</dbReference>
<dbReference type="Pfam" id="PF06182">
    <property type="entry name" value="ABC2_membrane_6"/>
    <property type="match status" value="1"/>
</dbReference>
<gene>
    <name evidence="1" type="ORF">DWW02_22770</name>
</gene>
<dbReference type="KEGG" id="cbol:CGC65_07605"/>
<dbReference type="Proteomes" id="UP000284543">
    <property type="component" value="Unassembled WGS sequence"/>
</dbReference>
<evidence type="ECO:0000313" key="1">
    <source>
        <dbReference type="EMBL" id="RGV72831.1"/>
    </source>
</evidence>
<name>A0A412YZ14_9FIRM</name>
<dbReference type="PANTHER" id="PTHR36833:SF1">
    <property type="entry name" value="INTEGRAL MEMBRANE TRANSPORT PROTEIN"/>
    <property type="match status" value="1"/>
</dbReference>
<dbReference type="GeneID" id="23116773"/>
<organism evidence="1 2">
    <name type="scientific">Enterocloster bolteae</name>
    <dbReference type="NCBI Taxonomy" id="208479"/>
    <lineage>
        <taxon>Bacteria</taxon>
        <taxon>Bacillati</taxon>
        <taxon>Bacillota</taxon>
        <taxon>Clostridia</taxon>
        <taxon>Lachnospirales</taxon>
        <taxon>Lachnospiraceae</taxon>
        <taxon>Enterocloster</taxon>
    </lineage>
</organism>
<dbReference type="EMBL" id="QRZM01000012">
    <property type="protein sequence ID" value="RGV72831.1"/>
    <property type="molecule type" value="Genomic_DNA"/>
</dbReference>